<dbReference type="EMBL" id="JAGDFL010000509">
    <property type="protein sequence ID" value="KAG7386515.1"/>
    <property type="molecule type" value="Genomic_DNA"/>
</dbReference>
<comment type="subcellular location">
    <subcellularLocation>
        <location evidence="1 5">Secreted</location>
    </subcellularLocation>
</comment>
<evidence type="ECO:0000313" key="7">
    <source>
        <dbReference type="Proteomes" id="UP000693981"/>
    </source>
</evidence>
<dbReference type="AlphaFoldDB" id="A0A8T1VZ43"/>
<keyword evidence="3 5" id="KW-0964">Secreted</keyword>
<comment type="caution">
    <text evidence="6">The sequence shown here is derived from an EMBL/GenBank/DDBJ whole genome shotgun (WGS) entry which is preliminary data.</text>
</comment>
<dbReference type="Proteomes" id="UP000693981">
    <property type="component" value="Unassembled WGS sequence"/>
</dbReference>
<comment type="domain">
    <text evidence="5">The RxLR-dEER motif acts to carry the protein into the host cell cytoplasm through binding to cell surface phosphatidylinositol-3-phosphate.</text>
</comment>
<evidence type="ECO:0000313" key="6">
    <source>
        <dbReference type="EMBL" id="KAG7386515.1"/>
    </source>
</evidence>
<feature type="signal peptide" evidence="5">
    <location>
        <begin position="1"/>
        <end position="23"/>
    </location>
</feature>
<comment type="similarity">
    <text evidence="2 5">Belongs to the RxLR effector family.</text>
</comment>
<reference evidence="6" key="1">
    <citation type="submission" date="2021-02" db="EMBL/GenBank/DDBJ databases">
        <authorList>
            <person name="Palmer J.M."/>
        </authorList>
    </citation>
    <scope>NUCLEOTIDE SEQUENCE</scope>
    <source>
        <strain evidence="6">SCRP23</strain>
    </source>
</reference>
<evidence type="ECO:0000256" key="3">
    <source>
        <dbReference type="ARBA" id="ARBA00022525"/>
    </source>
</evidence>
<feature type="chain" id="PRO_5045000827" description="RxLR effector protein" evidence="5">
    <location>
        <begin position="24"/>
        <end position="190"/>
    </location>
</feature>
<keyword evidence="7" id="KW-1185">Reference proteome</keyword>
<dbReference type="InterPro" id="IPR031825">
    <property type="entry name" value="RXLR"/>
</dbReference>
<evidence type="ECO:0000256" key="1">
    <source>
        <dbReference type="ARBA" id="ARBA00004613"/>
    </source>
</evidence>
<evidence type="ECO:0000256" key="4">
    <source>
        <dbReference type="ARBA" id="ARBA00022729"/>
    </source>
</evidence>
<protein>
    <recommendedName>
        <fullName evidence="5">RxLR effector protein</fullName>
    </recommendedName>
</protein>
<name>A0A8T1VZ43_9STRA</name>
<proteinExistence type="inferred from homology"/>
<dbReference type="Pfam" id="PF16810">
    <property type="entry name" value="RXLR"/>
    <property type="match status" value="1"/>
</dbReference>
<gene>
    <name evidence="6" type="ORF">PHYBOEH_008638</name>
</gene>
<comment type="function">
    <text evidence="5">Effector that suppresses plant defense responses during pathogen infection.</text>
</comment>
<accession>A0A8T1VZ43</accession>
<organism evidence="6 7">
    <name type="scientific">Phytophthora boehmeriae</name>
    <dbReference type="NCBI Taxonomy" id="109152"/>
    <lineage>
        <taxon>Eukaryota</taxon>
        <taxon>Sar</taxon>
        <taxon>Stramenopiles</taxon>
        <taxon>Oomycota</taxon>
        <taxon>Peronosporomycetes</taxon>
        <taxon>Peronosporales</taxon>
        <taxon>Peronosporaceae</taxon>
        <taxon>Phytophthora</taxon>
    </lineage>
</organism>
<sequence length="190" mass="20577">MSRSCFLLVLIAAIGILLASGEAATGGAKSKFAAVTPLDSDIVAVKRSLRTAEATTDDVKDLNLLIFGDSKSNSYNFKSNLANDEERAAFNFGGLMPKLNSAAQKFKSNPQVLKLTNQLKTATSNLQKNPTYIRVTGDIKAKAAQVKANPNVMKLQTELKVLQAKALNMPLVKDTLETFRKWKTATTKAQ</sequence>
<evidence type="ECO:0000256" key="5">
    <source>
        <dbReference type="RuleBase" id="RU367124"/>
    </source>
</evidence>
<keyword evidence="4 5" id="KW-0732">Signal</keyword>
<evidence type="ECO:0000256" key="2">
    <source>
        <dbReference type="ARBA" id="ARBA00010400"/>
    </source>
</evidence>